<sequence length="125" mass="13720">MNVARRPFTISHRHLRITQALDPVEVRIEGELDLAALPALAWALAVTTDDGDIGADIELTGLDFIDVGCLRALVDAAARLTGHHVLTLRHPPPRLRWLLVVTRWHAAPHLRLDAAVRLGEGADQP</sequence>
<organism evidence="2 3">
    <name type="scientific">Nonomuraea roseola</name>
    <dbReference type="NCBI Taxonomy" id="46179"/>
    <lineage>
        <taxon>Bacteria</taxon>
        <taxon>Bacillati</taxon>
        <taxon>Actinomycetota</taxon>
        <taxon>Actinomycetes</taxon>
        <taxon>Streptosporangiales</taxon>
        <taxon>Streptosporangiaceae</taxon>
        <taxon>Nonomuraea</taxon>
    </lineage>
</organism>
<feature type="domain" description="MlaB-like STAS" evidence="1">
    <location>
        <begin position="26"/>
        <end position="104"/>
    </location>
</feature>
<evidence type="ECO:0000313" key="3">
    <source>
        <dbReference type="Proteomes" id="UP001589646"/>
    </source>
</evidence>
<dbReference type="InterPro" id="IPR058548">
    <property type="entry name" value="MlaB-like_STAS"/>
</dbReference>
<gene>
    <name evidence="2" type="ORF">ACFFRN_07470</name>
</gene>
<accession>A0ABV5PTP8</accession>
<evidence type="ECO:0000259" key="1">
    <source>
        <dbReference type="Pfam" id="PF13466"/>
    </source>
</evidence>
<reference evidence="2 3" key="1">
    <citation type="submission" date="2024-09" db="EMBL/GenBank/DDBJ databases">
        <authorList>
            <person name="Sun Q."/>
            <person name="Mori K."/>
        </authorList>
    </citation>
    <scope>NUCLEOTIDE SEQUENCE [LARGE SCALE GENOMIC DNA]</scope>
    <source>
        <strain evidence="2 3">JCM 3323</strain>
    </source>
</reference>
<dbReference type="EMBL" id="JBHMCE010000002">
    <property type="protein sequence ID" value="MFB9526449.1"/>
    <property type="molecule type" value="Genomic_DNA"/>
</dbReference>
<dbReference type="Gene3D" id="3.30.750.24">
    <property type="entry name" value="STAS domain"/>
    <property type="match status" value="1"/>
</dbReference>
<dbReference type="InterPro" id="IPR036513">
    <property type="entry name" value="STAS_dom_sf"/>
</dbReference>
<keyword evidence="3" id="KW-1185">Reference proteome</keyword>
<dbReference type="Proteomes" id="UP001589646">
    <property type="component" value="Unassembled WGS sequence"/>
</dbReference>
<evidence type="ECO:0000313" key="2">
    <source>
        <dbReference type="EMBL" id="MFB9526449.1"/>
    </source>
</evidence>
<dbReference type="SUPFAM" id="SSF52091">
    <property type="entry name" value="SpoIIaa-like"/>
    <property type="match status" value="1"/>
</dbReference>
<dbReference type="Pfam" id="PF13466">
    <property type="entry name" value="STAS_2"/>
    <property type="match status" value="1"/>
</dbReference>
<protein>
    <submittedName>
        <fullName evidence="2">STAS domain-containing protein</fullName>
    </submittedName>
</protein>
<dbReference type="RefSeq" id="WP_346123504.1">
    <property type="nucleotide sequence ID" value="NZ_BAAAXC010000014.1"/>
</dbReference>
<name>A0ABV5PTP8_9ACTN</name>
<proteinExistence type="predicted"/>
<comment type="caution">
    <text evidence="2">The sequence shown here is derived from an EMBL/GenBank/DDBJ whole genome shotgun (WGS) entry which is preliminary data.</text>
</comment>